<dbReference type="Proteomes" id="UP000240564">
    <property type="component" value="Segment"/>
</dbReference>
<accession>A0A2K9VHE5</accession>
<dbReference type="EMBL" id="MG775259">
    <property type="protein sequence ID" value="AUV61773.1"/>
    <property type="molecule type" value="Genomic_DNA"/>
</dbReference>
<evidence type="ECO:0000313" key="2">
    <source>
        <dbReference type="Proteomes" id="UP000240564"/>
    </source>
</evidence>
<organism evidence="1 2">
    <name type="scientific">Pseudomonas phage Bjorn</name>
    <dbReference type="NCBI Taxonomy" id="2079288"/>
    <lineage>
        <taxon>Viruses</taxon>
        <taxon>Duplodnaviria</taxon>
        <taxon>Heunggongvirae</taxon>
        <taxon>Uroviricota</taxon>
        <taxon>Caudoviricetes</taxon>
        <taxon>Bjornvirus</taxon>
        <taxon>Bjornvirus bjorn</taxon>
    </lineage>
</organism>
<keyword evidence="2" id="KW-1185">Reference proteome</keyword>
<protein>
    <submittedName>
        <fullName evidence="1">Uncharacterized protein</fullName>
    </submittedName>
</protein>
<gene>
    <name evidence="1" type="ORF">PsPhBjorn_gp43</name>
</gene>
<sequence length="78" mass="9059">MTVCDVDSDVPGYSLTADQFEKAKRMEDPNYDWASYERHIKDPLFDHPDFAARQGDFAMTAEWNDLLSQLEPFKRSVV</sequence>
<proteinExistence type="predicted"/>
<name>A0A2K9VHE5_9CAUD</name>
<evidence type="ECO:0000313" key="1">
    <source>
        <dbReference type="EMBL" id="AUV61773.1"/>
    </source>
</evidence>
<dbReference type="OrthoDB" id="17998at10239"/>
<reference evidence="1 2" key="1">
    <citation type="submission" date="2018-01" db="EMBL/GenBank/DDBJ databases">
        <title>Pseudomonas phages infecting Pseudomonas sp. isolated from Prunus avium.</title>
        <authorList>
            <person name="Colberg O."/>
            <person name="Byth Carstens A."/>
        </authorList>
    </citation>
    <scope>NUCLEOTIDE SEQUENCE [LARGE SCALE GENOMIC DNA]</scope>
</reference>